<comment type="caution">
    <text evidence="1">The sequence shown here is derived from an EMBL/GenBank/DDBJ whole genome shotgun (WGS) entry which is preliminary data.</text>
</comment>
<gene>
    <name evidence="1" type="ORF">K0U00_51065</name>
</gene>
<evidence type="ECO:0000313" key="1">
    <source>
        <dbReference type="EMBL" id="MBW7462422.1"/>
    </source>
</evidence>
<keyword evidence="2" id="KW-1185">Reference proteome</keyword>
<feature type="non-terminal residue" evidence="1">
    <location>
        <position position="98"/>
    </location>
</feature>
<evidence type="ECO:0000313" key="2">
    <source>
        <dbReference type="Proteomes" id="UP001519887"/>
    </source>
</evidence>
<reference evidence="1 2" key="1">
    <citation type="submission" date="2021-07" db="EMBL/GenBank/DDBJ databases">
        <title>Paenibacillus radiodurans sp. nov., isolated from the southeastern edge of Tengger Desert.</title>
        <authorList>
            <person name="Zhang G."/>
        </authorList>
    </citation>
    <scope>NUCLEOTIDE SEQUENCE [LARGE SCALE GENOMIC DNA]</scope>
    <source>
        <strain evidence="1 2">CCM 7311</strain>
    </source>
</reference>
<sequence length="98" mass="9502">VNGELPDYAMITAAGTNAQAGGIAGRSENGAIIGDGELTNADNLVITGTTSAASSVLGGLIGTSDKTRLDQVFSGSVNLIVSSPGTTVGGMAGYNLGT</sequence>
<name>A0ABS7CNE9_9BACL</name>
<dbReference type="EMBL" id="JAHZIK010003919">
    <property type="protein sequence ID" value="MBW7462422.1"/>
    <property type="molecule type" value="Genomic_DNA"/>
</dbReference>
<feature type="non-terminal residue" evidence="1">
    <location>
        <position position="1"/>
    </location>
</feature>
<proteinExistence type="predicted"/>
<accession>A0ABS7CNE9</accession>
<protein>
    <submittedName>
        <fullName evidence="1">Uncharacterized protein</fullName>
    </submittedName>
</protein>
<organism evidence="1 2">
    <name type="scientific">Paenibacillus sepulcri</name>
    <dbReference type="NCBI Taxonomy" id="359917"/>
    <lineage>
        <taxon>Bacteria</taxon>
        <taxon>Bacillati</taxon>
        <taxon>Bacillota</taxon>
        <taxon>Bacilli</taxon>
        <taxon>Bacillales</taxon>
        <taxon>Paenibacillaceae</taxon>
        <taxon>Paenibacillus</taxon>
    </lineage>
</organism>
<dbReference type="Proteomes" id="UP001519887">
    <property type="component" value="Unassembled WGS sequence"/>
</dbReference>